<dbReference type="OrthoDB" id="9793692at2"/>
<dbReference type="EMBL" id="FNEJ01000003">
    <property type="protein sequence ID" value="SDI33716.1"/>
    <property type="molecule type" value="Genomic_DNA"/>
</dbReference>
<protein>
    <submittedName>
        <fullName evidence="1">Uncharacterized protein</fullName>
    </submittedName>
</protein>
<keyword evidence="2" id="KW-1185">Reference proteome</keyword>
<evidence type="ECO:0000313" key="1">
    <source>
        <dbReference type="EMBL" id="SDI33716.1"/>
    </source>
</evidence>
<sequence length="104" mass="11279">MQDIYVDTVTAINFNNGIVRMIMVDQDPDSLADGVDAGAEANAAQDIRLRKKQQVIMPLNGFLYMVSVIKGLIDDPKMQDIISRHAQAGLLPGTAADQPRAPAE</sequence>
<accession>A0A1G8JR94</accession>
<reference evidence="1 2" key="1">
    <citation type="submission" date="2016-10" db="EMBL/GenBank/DDBJ databases">
        <authorList>
            <person name="de Groot N.N."/>
        </authorList>
    </citation>
    <scope>NUCLEOTIDE SEQUENCE [LARGE SCALE GENOMIC DNA]</scope>
    <source>
        <strain evidence="1 2">DSM 26424</strain>
    </source>
</reference>
<name>A0A1G8JR94_9RHOB</name>
<gene>
    <name evidence="1" type="ORF">SAMN04487993_1003213</name>
</gene>
<dbReference type="AlphaFoldDB" id="A0A1G8JR94"/>
<evidence type="ECO:0000313" key="2">
    <source>
        <dbReference type="Proteomes" id="UP000199093"/>
    </source>
</evidence>
<dbReference type="Proteomes" id="UP000199093">
    <property type="component" value="Unassembled WGS sequence"/>
</dbReference>
<proteinExistence type="predicted"/>
<organism evidence="1 2">
    <name type="scientific">Salipiger marinus</name>
    <dbReference type="NCBI Taxonomy" id="555512"/>
    <lineage>
        <taxon>Bacteria</taxon>
        <taxon>Pseudomonadati</taxon>
        <taxon>Pseudomonadota</taxon>
        <taxon>Alphaproteobacteria</taxon>
        <taxon>Rhodobacterales</taxon>
        <taxon>Roseobacteraceae</taxon>
        <taxon>Salipiger</taxon>
    </lineage>
</organism>
<dbReference type="RefSeq" id="WP_089844457.1">
    <property type="nucleotide sequence ID" value="NZ_FNEJ01000003.1"/>
</dbReference>